<feature type="transmembrane region" description="Helical" evidence="2">
    <location>
        <begin position="121"/>
        <end position="139"/>
    </location>
</feature>
<protein>
    <recommendedName>
        <fullName evidence="5">DUF1700 domain-containing protein</fullName>
    </recommendedName>
</protein>
<sequence>MNRIEFMTELAALLQDVPVEERREAMRYYNDYFDDAGKEHEAEAVSDLGSPAKVAAKIKEELSGQDKEKEEYREYRETGYQDTRFEQRDVPGERGPRADANQGNGSRGAPQNGVNTTNSTILKVILIILIIVVGAPVVIPVVTGLLGLVVGAVAVVFGIFIALVVLFLALAITGAALVCAGIVSLVPEIAVGLALIGMGLIITVIGVIGTVACVKLCMVVFPSLFRGIVNLCRKPFHRKAVG</sequence>
<evidence type="ECO:0000313" key="3">
    <source>
        <dbReference type="EMBL" id="HIW84029.1"/>
    </source>
</evidence>
<name>A0A9D1UDN8_9FIRM</name>
<gene>
    <name evidence="3" type="ORF">H9873_06890</name>
</gene>
<reference evidence="3" key="1">
    <citation type="journal article" date="2021" name="PeerJ">
        <title>Extensive microbial diversity within the chicken gut microbiome revealed by metagenomics and culture.</title>
        <authorList>
            <person name="Gilroy R."/>
            <person name="Ravi A."/>
            <person name="Getino M."/>
            <person name="Pursley I."/>
            <person name="Horton D.L."/>
            <person name="Alikhan N.F."/>
            <person name="Baker D."/>
            <person name="Gharbi K."/>
            <person name="Hall N."/>
            <person name="Watson M."/>
            <person name="Adriaenssens E.M."/>
            <person name="Foster-Nyarko E."/>
            <person name="Jarju S."/>
            <person name="Secka A."/>
            <person name="Antonio M."/>
            <person name="Oren A."/>
            <person name="Chaudhuri R.R."/>
            <person name="La Ragione R."/>
            <person name="Hildebrand F."/>
            <person name="Pallen M.J."/>
        </authorList>
    </citation>
    <scope>NUCLEOTIDE SEQUENCE</scope>
    <source>
        <strain evidence="3">ChiSxjej1B13-11762</strain>
    </source>
</reference>
<evidence type="ECO:0000256" key="2">
    <source>
        <dbReference type="SAM" id="Phobius"/>
    </source>
</evidence>
<feature type="transmembrane region" description="Helical" evidence="2">
    <location>
        <begin position="202"/>
        <end position="229"/>
    </location>
</feature>
<dbReference type="EMBL" id="DXGF01000130">
    <property type="protein sequence ID" value="HIW84029.1"/>
    <property type="molecule type" value="Genomic_DNA"/>
</dbReference>
<feature type="transmembrane region" description="Helical" evidence="2">
    <location>
        <begin position="145"/>
        <end position="168"/>
    </location>
</feature>
<feature type="region of interest" description="Disordered" evidence="1">
    <location>
        <begin position="59"/>
        <end position="112"/>
    </location>
</feature>
<evidence type="ECO:0000256" key="1">
    <source>
        <dbReference type="SAM" id="MobiDB-lite"/>
    </source>
</evidence>
<dbReference type="Pfam" id="PF22564">
    <property type="entry name" value="HAAS"/>
    <property type="match status" value="1"/>
</dbReference>
<reference evidence="3" key="2">
    <citation type="submission" date="2021-04" db="EMBL/GenBank/DDBJ databases">
        <authorList>
            <person name="Gilroy R."/>
        </authorList>
    </citation>
    <scope>NUCLEOTIDE SEQUENCE</scope>
    <source>
        <strain evidence="3">ChiSxjej1B13-11762</strain>
    </source>
</reference>
<keyword evidence="2" id="KW-0472">Membrane</keyword>
<evidence type="ECO:0000313" key="4">
    <source>
        <dbReference type="Proteomes" id="UP000824263"/>
    </source>
</evidence>
<comment type="caution">
    <text evidence="3">The sequence shown here is derived from an EMBL/GenBank/DDBJ whole genome shotgun (WGS) entry which is preliminary data.</text>
</comment>
<keyword evidence="2" id="KW-1133">Transmembrane helix</keyword>
<dbReference type="AlphaFoldDB" id="A0A9D1UDN8"/>
<organism evidence="3 4">
    <name type="scientific">Candidatus Dorea gallistercoris</name>
    <dbReference type="NCBI Taxonomy" id="2838542"/>
    <lineage>
        <taxon>Bacteria</taxon>
        <taxon>Bacillati</taxon>
        <taxon>Bacillota</taxon>
        <taxon>Clostridia</taxon>
        <taxon>Lachnospirales</taxon>
        <taxon>Lachnospiraceae</taxon>
        <taxon>Dorea</taxon>
    </lineage>
</organism>
<proteinExistence type="predicted"/>
<feature type="transmembrane region" description="Helical" evidence="2">
    <location>
        <begin position="175"/>
        <end position="196"/>
    </location>
</feature>
<feature type="compositionally biased region" description="Basic and acidic residues" evidence="1">
    <location>
        <begin position="59"/>
        <end position="97"/>
    </location>
</feature>
<accession>A0A9D1UDN8</accession>
<dbReference type="Proteomes" id="UP000824263">
    <property type="component" value="Unassembled WGS sequence"/>
</dbReference>
<evidence type="ECO:0008006" key="5">
    <source>
        <dbReference type="Google" id="ProtNLM"/>
    </source>
</evidence>
<keyword evidence="2" id="KW-0812">Transmembrane</keyword>